<feature type="transmembrane region" description="Helical" evidence="7">
    <location>
        <begin position="209"/>
        <end position="231"/>
    </location>
</feature>
<keyword evidence="4 7" id="KW-1133">Transmembrane helix</keyword>
<dbReference type="Proteomes" id="UP000269198">
    <property type="component" value="Unassembled WGS sequence"/>
</dbReference>
<keyword evidence="3 7" id="KW-0812">Transmembrane</keyword>
<dbReference type="PANTHER" id="PTHR30482:SF10">
    <property type="entry name" value="HIGH-AFFINITY BRANCHED-CHAIN AMINO ACID TRANSPORT PROTEIN BRAE"/>
    <property type="match status" value="1"/>
</dbReference>
<dbReference type="PANTHER" id="PTHR30482">
    <property type="entry name" value="HIGH-AFFINITY BRANCHED-CHAIN AMINO ACID TRANSPORT SYSTEM PERMEASE"/>
    <property type="match status" value="1"/>
</dbReference>
<name>A0A3N0EGN9_9ACTN</name>
<keyword evidence="9" id="KW-1185">Reference proteome</keyword>
<sequence length="372" mass="37569">MGIAATAVIGLVLPFVLDRGGLALYIDVALSACVVVGISLLMGFAGQVSLGQTVFFAIGGYTAAVLVLNDYTTAVPVLNGVPPALVGMVAAPVVAGVIALLLGIPLLRLHGHHLAFATIAMHLIFLVVVQQSEPLGGSVGLMGIPGLSVGPFDLAGHQSMAFVSLGVLALVMLVAHNVVASRPGRALRALATSETAAESAGVPVGRYKLLVFALSGAFAGLAGSVWAYYVGYLSPEMFPVSMSITFVVMAAVGGMGSIWGALFGTVLIKVVVSSLGTLGTASGMPDYAPAVMSYAVYGLVLVLVLLFLPHGVVPEIRDRLLPLLGPRRARPPQGGGSTPREAESGATADSEPVTSQSGAGVQPSGHGAPGSS</sequence>
<feature type="transmembrane region" description="Helical" evidence="7">
    <location>
        <begin position="54"/>
        <end position="72"/>
    </location>
</feature>
<evidence type="ECO:0000256" key="1">
    <source>
        <dbReference type="ARBA" id="ARBA00004651"/>
    </source>
</evidence>
<dbReference type="InterPro" id="IPR043428">
    <property type="entry name" value="LivM-like"/>
</dbReference>
<comment type="caution">
    <text evidence="8">The sequence shown here is derived from an EMBL/GenBank/DDBJ whole genome shotgun (WGS) entry which is preliminary data.</text>
</comment>
<feature type="transmembrane region" description="Helical" evidence="7">
    <location>
        <begin position="114"/>
        <end position="132"/>
    </location>
</feature>
<gene>
    <name evidence="8" type="ORF">EFW17_03105</name>
</gene>
<feature type="transmembrane region" description="Helical" evidence="7">
    <location>
        <begin position="84"/>
        <end position="107"/>
    </location>
</feature>
<evidence type="ECO:0000313" key="9">
    <source>
        <dbReference type="Proteomes" id="UP000269198"/>
    </source>
</evidence>
<evidence type="ECO:0000256" key="3">
    <source>
        <dbReference type="ARBA" id="ARBA00022692"/>
    </source>
</evidence>
<organism evidence="8 9">
    <name type="scientific">Halostreptopolyspora alba</name>
    <dbReference type="NCBI Taxonomy" id="2487137"/>
    <lineage>
        <taxon>Bacteria</taxon>
        <taxon>Bacillati</taxon>
        <taxon>Actinomycetota</taxon>
        <taxon>Actinomycetes</taxon>
        <taxon>Streptosporangiales</taxon>
        <taxon>Nocardiopsidaceae</taxon>
        <taxon>Halostreptopolyspora</taxon>
    </lineage>
</organism>
<dbReference type="EMBL" id="RJMB01000002">
    <property type="protein sequence ID" value="RNL87035.1"/>
    <property type="molecule type" value="Genomic_DNA"/>
</dbReference>
<dbReference type="InterPro" id="IPR001851">
    <property type="entry name" value="ABC_transp_permease"/>
</dbReference>
<evidence type="ECO:0000256" key="5">
    <source>
        <dbReference type="ARBA" id="ARBA00023136"/>
    </source>
</evidence>
<protein>
    <submittedName>
        <fullName evidence="8">Branched-chain amino acid ABC transporter permease</fullName>
    </submittedName>
</protein>
<dbReference type="Pfam" id="PF02653">
    <property type="entry name" value="BPD_transp_2"/>
    <property type="match status" value="1"/>
</dbReference>
<feature type="transmembrane region" description="Helical" evidence="7">
    <location>
        <begin position="291"/>
        <end position="313"/>
    </location>
</feature>
<comment type="subcellular location">
    <subcellularLocation>
        <location evidence="1">Cell membrane</location>
        <topology evidence="1">Multi-pass membrane protein</topology>
    </subcellularLocation>
</comment>
<proteinExistence type="predicted"/>
<feature type="region of interest" description="Disordered" evidence="6">
    <location>
        <begin position="325"/>
        <end position="372"/>
    </location>
</feature>
<dbReference type="AlphaFoldDB" id="A0A3N0EGN9"/>
<feature type="transmembrane region" description="Helical" evidence="7">
    <location>
        <begin position="22"/>
        <end position="42"/>
    </location>
</feature>
<evidence type="ECO:0000256" key="6">
    <source>
        <dbReference type="SAM" id="MobiDB-lite"/>
    </source>
</evidence>
<feature type="transmembrane region" description="Helical" evidence="7">
    <location>
        <begin position="237"/>
        <end position="259"/>
    </location>
</feature>
<feature type="transmembrane region" description="Helical" evidence="7">
    <location>
        <begin position="160"/>
        <end position="180"/>
    </location>
</feature>
<evidence type="ECO:0000313" key="8">
    <source>
        <dbReference type="EMBL" id="RNL87035.1"/>
    </source>
</evidence>
<dbReference type="OrthoDB" id="9814461at2"/>
<keyword evidence="2" id="KW-1003">Cell membrane</keyword>
<dbReference type="CDD" id="cd06581">
    <property type="entry name" value="TM_PBP1_LivM_like"/>
    <property type="match status" value="1"/>
</dbReference>
<accession>A0A3N0EGN9</accession>
<keyword evidence="5 7" id="KW-0472">Membrane</keyword>
<reference evidence="8 9" key="1">
    <citation type="submission" date="2018-11" db="EMBL/GenBank/DDBJ databases">
        <title>The genome draft of YIM 96095.</title>
        <authorList>
            <person name="Tang S.-K."/>
            <person name="Chunyu W.-X."/>
            <person name="Feng Y.-Z."/>
        </authorList>
    </citation>
    <scope>NUCLEOTIDE SEQUENCE [LARGE SCALE GENOMIC DNA]</scope>
    <source>
        <strain evidence="8 9">YIM 96095</strain>
    </source>
</reference>
<evidence type="ECO:0000256" key="2">
    <source>
        <dbReference type="ARBA" id="ARBA00022475"/>
    </source>
</evidence>
<evidence type="ECO:0000256" key="4">
    <source>
        <dbReference type="ARBA" id="ARBA00022989"/>
    </source>
</evidence>
<dbReference type="GO" id="GO:0005886">
    <property type="term" value="C:plasma membrane"/>
    <property type="evidence" value="ECO:0007669"/>
    <property type="project" value="UniProtKB-SubCell"/>
</dbReference>
<dbReference type="GO" id="GO:0015658">
    <property type="term" value="F:branched-chain amino acid transmembrane transporter activity"/>
    <property type="evidence" value="ECO:0007669"/>
    <property type="project" value="InterPro"/>
</dbReference>
<evidence type="ECO:0000256" key="7">
    <source>
        <dbReference type="SAM" id="Phobius"/>
    </source>
</evidence>